<keyword evidence="5" id="KW-0573">Peptidoglycan synthesis</keyword>
<evidence type="ECO:0000256" key="10">
    <source>
        <dbReference type="SAM" id="MobiDB-lite"/>
    </source>
</evidence>
<proteinExistence type="inferred from homology"/>
<evidence type="ECO:0000256" key="4">
    <source>
        <dbReference type="ARBA" id="ARBA00022960"/>
    </source>
</evidence>
<dbReference type="GO" id="GO:0006508">
    <property type="term" value="P:proteolysis"/>
    <property type="evidence" value="ECO:0007669"/>
    <property type="project" value="InterPro"/>
</dbReference>
<feature type="domain" description="SPOR" evidence="12">
    <location>
        <begin position="361"/>
        <end position="447"/>
    </location>
</feature>
<dbReference type="InterPro" id="IPR018044">
    <property type="entry name" value="Peptidase_S11"/>
</dbReference>
<keyword evidence="2 11" id="KW-0732">Signal</keyword>
<evidence type="ECO:0000313" key="13">
    <source>
        <dbReference type="EMBL" id="MBB4007042.1"/>
    </source>
</evidence>
<accession>A0A1Q9AAJ6</accession>
<dbReference type="Proteomes" id="UP000185598">
    <property type="component" value="Unassembled WGS sequence"/>
</dbReference>
<dbReference type="EC" id="3.4.16.4" evidence="13"/>
<feature type="active site" description="Proton acceptor" evidence="7">
    <location>
        <position position="54"/>
    </location>
</feature>
<dbReference type="EMBL" id="JACIED010000002">
    <property type="protein sequence ID" value="MBB4007042.1"/>
    <property type="molecule type" value="Genomic_DNA"/>
</dbReference>
<dbReference type="Proteomes" id="UP000544107">
    <property type="component" value="Unassembled WGS sequence"/>
</dbReference>
<feature type="binding site" evidence="8">
    <location>
        <position position="213"/>
    </location>
    <ligand>
        <name>substrate</name>
    </ligand>
</feature>
<dbReference type="GO" id="GO:0008360">
    <property type="term" value="P:regulation of cell shape"/>
    <property type="evidence" value="ECO:0007669"/>
    <property type="project" value="UniProtKB-KW"/>
</dbReference>
<evidence type="ECO:0000256" key="2">
    <source>
        <dbReference type="ARBA" id="ARBA00022729"/>
    </source>
</evidence>
<evidence type="ECO:0000256" key="5">
    <source>
        <dbReference type="ARBA" id="ARBA00022984"/>
    </source>
</evidence>
<keyword evidence="13" id="KW-0645">Protease</keyword>
<dbReference type="AlphaFoldDB" id="A0A1Q9AAJ6"/>
<dbReference type="GO" id="GO:0042834">
    <property type="term" value="F:peptidoglycan binding"/>
    <property type="evidence" value="ECO:0007669"/>
    <property type="project" value="InterPro"/>
</dbReference>
<dbReference type="Gene3D" id="3.30.70.1070">
    <property type="entry name" value="Sporulation related repeat"/>
    <property type="match status" value="1"/>
</dbReference>
<name>A0A1Q9AAJ6_9HYPH</name>
<dbReference type="SUPFAM" id="SSF56601">
    <property type="entry name" value="beta-lactamase/transpeptidase-like"/>
    <property type="match status" value="1"/>
</dbReference>
<gene>
    <name evidence="14" type="ORF">BJF91_23250</name>
    <name evidence="13" type="ORF">GGQ71_001305</name>
</gene>
<dbReference type="InterPro" id="IPR036680">
    <property type="entry name" value="SPOR-like_sf"/>
</dbReference>
<protein>
    <submittedName>
        <fullName evidence="13">D-alanyl-D-alanine carboxypeptidase (Penicillin-binding protein 5/6)</fullName>
        <ecNumber evidence="13">3.4.16.4</ecNumber>
    </submittedName>
    <submittedName>
        <fullName evidence="14">Peptidase M15</fullName>
    </submittedName>
</protein>
<dbReference type="PROSITE" id="PS51724">
    <property type="entry name" value="SPOR"/>
    <property type="match status" value="1"/>
</dbReference>
<feature type="active site" evidence="7">
    <location>
        <position position="111"/>
    </location>
</feature>
<sequence>MSRILIALALFVTISMTANSAFAGSAQLLLDARSGRVIASENPDAPNHPASLTKMMTIYMTFDAIRRGTLSWDSPVPFSKYASSRPPTKLRLKPGEQITVREAVLGMVTLSANDAAAAIAEKIGGTEQNFAAMMTAKARQLGMPNTTFVNASGLPDDRQITTARDMSTLGVALLRDFPRDYQLFSTRSFAFRGRTINGHNNLMYRFKGMDGIKTGYTDASGYNLVSAVADGKRRVIGVIMGGRSGASRDNLMAQLITRNIGKASDGNSLIASAAPTAPIVVAETTGSIPLPTDRSEPLGRSSAPGAKVPGQVDTASASPDVPVLGARFGNAYAGGGANNAAAATEALIAGAHPRPLKPIPLHRDGTWQIQIAAAASAEEAMSLLQMVRDKIGGPLADRDIYTEAVTRNGSTVYRARFTGFPSKDDAQNACERLVKSSYDCVLMPARS</sequence>
<dbReference type="GO" id="GO:0009002">
    <property type="term" value="F:serine-type D-Ala-D-Ala carboxypeptidase activity"/>
    <property type="evidence" value="ECO:0007669"/>
    <property type="project" value="UniProtKB-EC"/>
</dbReference>
<evidence type="ECO:0000313" key="15">
    <source>
        <dbReference type="Proteomes" id="UP000185598"/>
    </source>
</evidence>
<dbReference type="STRING" id="887144.BJF91_23250"/>
<dbReference type="GO" id="GO:0071555">
    <property type="term" value="P:cell wall organization"/>
    <property type="evidence" value="ECO:0007669"/>
    <property type="project" value="UniProtKB-KW"/>
</dbReference>
<reference evidence="13 16" key="2">
    <citation type="submission" date="2020-08" db="EMBL/GenBank/DDBJ databases">
        <title>Genomic Encyclopedia of Type Strains, Phase IV (KMG-IV): sequencing the most valuable type-strain genomes for metagenomic binning, comparative biology and taxonomic classification.</title>
        <authorList>
            <person name="Goeker M."/>
        </authorList>
    </citation>
    <scope>NUCLEOTIDE SEQUENCE [LARGE SCALE GENOMIC DNA]</scope>
    <source>
        <strain evidence="13 16">DSM 100021</strain>
    </source>
</reference>
<evidence type="ECO:0000256" key="9">
    <source>
        <dbReference type="RuleBase" id="RU004016"/>
    </source>
</evidence>
<feature type="signal peptide" evidence="11">
    <location>
        <begin position="1"/>
        <end position="23"/>
    </location>
</feature>
<evidence type="ECO:0000256" key="1">
    <source>
        <dbReference type="ARBA" id="ARBA00007164"/>
    </source>
</evidence>
<dbReference type="PRINTS" id="PR00725">
    <property type="entry name" value="DADACBPTASE1"/>
</dbReference>
<reference evidence="14 15" key="1">
    <citation type="submission" date="2016-09" db="EMBL/GenBank/DDBJ databases">
        <title>Rhizobium oryziradicis sp. nov., isolated from the root of rice.</title>
        <authorList>
            <person name="Zhao J."/>
            <person name="Zhang X."/>
        </authorList>
    </citation>
    <scope>NUCLEOTIDE SEQUENCE [LARGE SCALE GENOMIC DNA]</scope>
    <source>
        <strain evidence="14 15">14971</strain>
    </source>
</reference>
<evidence type="ECO:0000259" key="12">
    <source>
        <dbReference type="PROSITE" id="PS51724"/>
    </source>
</evidence>
<dbReference type="Pfam" id="PF00768">
    <property type="entry name" value="Peptidase_S11"/>
    <property type="match status" value="1"/>
</dbReference>
<feature type="chain" id="PRO_5044564456" evidence="11">
    <location>
        <begin position="24"/>
        <end position="447"/>
    </location>
</feature>
<evidence type="ECO:0000256" key="7">
    <source>
        <dbReference type="PIRSR" id="PIRSR618044-1"/>
    </source>
</evidence>
<dbReference type="EMBL" id="MKIN01000018">
    <property type="protein sequence ID" value="OLP51851.1"/>
    <property type="molecule type" value="Genomic_DNA"/>
</dbReference>
<dbReference type="RefSeq" id="WP_075612980.1">
    <property type="nucleotide sequence ID" value="NZ_JACIED010000002.1"/>
</dbReference>
<keyword evidence="13" id="KW-0121">Carboxypeptidase</keyword>
<evidence type="ECO:0000256" key="6">
    <source>
        <dbReference type="ARBA" id="ARBA00023316"/>
    </source>
</evidence>
<dbReference type="PANTHER" id="PTHR21581">
    <property type="entry name" value="D-ALANYL-D-ALANINE CARBOXYPEPTIDASE"/>
    <property type="match status" value="1"/>
</dbReference>
<dbReference type="OrthoDB" id="5291989at2"/>
<evidence type="ECO:0000256" key="8">
    <source>
        <dbReference type="PIRSR" id="PIRSR618044-2"/>
    </source>
</evidence>
<dbReference type="InterPro" id="IPR001967">
    <property type="entry name" value="Peptidase_S11_N"/>
</dbReference>
<dbReference type="Pfam" id="PF05036">
    <property type="entry name" value="SPOR"/>
    <property type="match status" value="1"/>
</dbReference>
<dbReference type="SUPFAM" id="SSF110997">
    <property type="entry name" value="Sporulation related repeat"/>
    <property type="match status" value="1"/>
</dbReference>
<comment type="caution">
    <text evidence="14">The sequence shown here is derived from an EMBL/GenBank/DDBJ whole genome shotgun (WGS) entry which is preliminary data.</text>
</comment>
<dbReference type="InterPro" id="IPR012338">
    <property type="entry name" value="Beta-lactam/transpept-like"/>
</dbReference>
<dbReference type="Gene3D" id="3.40.710.10">
    <property type="entry name" value="DD-peptidase/beta-lactamase superfamily"/>
    <property type="match status" value="1"/>
</dbReference>
<keyword evidence="6" id="KW-0961">Cell wall biogenesis/degradation</keyword>
<dbReference type="GO" id="GO:0009252">
    <property type="term" value="P:peptidoglycan biosynthetic process"/>
    <property type="evidence" value="ECO:0007669"/>
    <property type="project" value="UniProtKB-KW"/>
</dbReference>
<keyword evidence="4" id="KW-0133">Cell shape</keyword>
<keyword evidence="3 13" id="KW-0378">Hydrolase</keyword>
<evidence type="ECO:0000256" key="3">
    <source>
        <dbReference type="ARBA" id="ARBA00022801"/>
    </source>
</evidence>
<evidence type="ECO:0000313" key="14">
    <source>
        <dbReference type="EMBL" id="OLP51851.1"/>
    </source>
</evidence>
<feature type="region of interest" description="Disordered" evidence="10">
    <location>
        <begin position="287"/>
        <end position="316"/>
    </location>
</feature>
<evidence type="ECO:0000256" key="11">
    <source>
        <dbReference type="SAM" id="SignalP"/>
    </source>
</evidence>
<feature type="active site" description="Acyl-ester intermediate" evidence="7">
    <location>
        <position position="51"/>
    </location>
</feature>
<evidence type="ECO:0000313" key="16">
    <source>
        <dbReference type="Proteomes" id="UP000544107"/>
    </source>
</evidence>
<keyword evidence="15" id="KW-1185">Reference proteome</keyword>
<comment type="similarity">
    <text evidence="1 9">Belongs to the peptidase S11 family.</text>
</comment>
<organism evidence="14 15">
    <name type="scientific">Allorhizobium taibaishanense</name>
    <dbReference type="NCBI Taxonomy" id="887144"/>
    <lineage>
        <taxon>Bacteria</taxon>
        <taxon>Pseudomonadati</taxon>
        <taxon>Pseudomonadota</taxon>
        <taxon>Alphaproteobacteria</taxon>
        <taxon>Hyphomicrobiales</taxon>
        <taxon>Rhizobiaceae</taxon>
        <taxon>Rhizobium/Agrobacterium group</taxon>
        <taxon>Allorhizobium</taxon>
    </lineage>
</organism>
<dbReference type="PANTHER" id="PTHR21581:SF6">
    <property type="entry name" value="TRAFFICKING PROTEIN PARTICLE COMPLEX SUBUNIT 12"/>
    <property type="match status" value="1"/>
</dbReference>
<dbReference type="InterPro" id="IPR007730">
    <property type="entry name" value="SPOR-like_dom"/>
</dbReference>